<keyword evidence="1" id="KW-0548">Nucleotidyltransferase</keyword>
<evidence type="ECO:0000313" key="2">
    <source>
        <dbReference type="Proteomes" id="UP000325315"/>
    </source>
</evidence>
<organism evidence="1 2">
    <name type="scientific">Gossypium australe</name>
    <dbReference type="NCBI Taxonomy" id="47621"/>
    <lineage>
        <taxon>Eukaryota</taxon>
        <taxon>Viridiplantae</taxon>
        <taxon>Streptophyta</taxon>
        <taxon>Embryophyta</taxon>
        <taxon>Tracheophyta</taxon>
        <taxon>Spermatophyta</taxon>
        <taxon>Magnoliopsida</taxon>
        <taxon>eudicotyledons</taxon>
        <taxon>Gunneridae</taxon>
        <taxon>Pentapetalae</taxon>
        <taxon>rosids</taxon>
        <taxon>malvids</taxon>
        <taxon>Malvales</taxon>
        <taxon>Malvaceae</taxon>
        <taxon>Malvoideae</taxon>
        <taxon>Gossypium</taxon>
    </lineage>
</organism>
<reference evidence="1" key="1">
    <citation type="submission" date="2019-08" db="EMBL/GenBank/DDBJ databases">
        <authorList>
            <person name="Liu F."/>
        </authorList>
    </citation>
    <scope>NUCLEOTIDE SEQUENCE [LARGE SCALE GENOMIC DNA]</scope>
    <source>
        <strain evidence="1">PA1801</strain>
        <tissue evidence="1">Leaf</tissue>
    </source>
</reference>
<evidence type="ECO:0000313" key="1">
    <source>
        <dbReference type="EMBL" id="KAA3470660.1"/>
    </source>
</evidence>
<dbReference type="EMBL" id="SMMG02000006">
    <property type="protein sequence ID" value="KAA3470660.1"/>
    <property type="molecule type" value="Genomic_DNA"/>
</dbReference>
<dbReference type="InterPro" id="IPR012337">
    <property type="entry name" value="RNaseH-like_sf"/>
</dbReference>
<name>A0A5B6VNC0_9ROSI</name>
<comment type="caution">
    <text evidence="1">The sequence shown here is derived from an EMBL/GenBank/DDBJ whole genome shotgun (WGS) entry which is preliminary data.</text>
</comment>
<sequence>MKGDCVNYAKRCHKCPIYGDKIYVPHSPLHMITSPWPFSIWGGHGCHWANLAKGFQWVSIHLHEAASYANVTKSTVSKFLKNKKAKVYSQFKIKHHNSSPYHLKMNGAVEAANKNIKKIVGKMTETYNGWHEKLSFALYAYRASVKTSTGTAPSHWFMEWRQSCLLKLRFLLSEFY</sequence>
<keyword evidence="1" id="KW-0695">RNA-directed DNA polymerase</keyword>
<keyword evidence="1" id="KW-0808">Transferase</keyword>
<gene>
    <name evidence="1" type="ORF">EPI10_016349</name>
</gene>
<dbReference type="PANTHER" id="PTHR48475:SF1">
    <property type="entry name" value="RNASE H TYPE-1 DOMAIN-CONTAINING PROTEIN"/>
    <property type="match status" value="1"/>
</dbReference>
<protein>
    <submittedName>
        <fullName evidence="1">RNA-directed DNA polymerase</fullName>
    </submittedName>
</protein>
<dbReference type="PANTHER" id="PTHR48475">
    <property type="entry name" value="RIBONUCLEASE H"/>
    <property type="match status" value="1"/>
</dbReference>
<dbReference type="Proteomes" id="UP000325315">
    <property type="component" value="Unassembled WGS sequence"/>
</dbReference>
<keyword evidence="2" id="KW-1185">Reference proteome</keyword>
<dbReference type="Gene3D" id="3.30.420.10">
    <property type="entry name" value="Ribonuclease H-like superfamily/Ribonuclease H"/>
    <property type="match status" value="1"/>
</dbReference>
<dbReference type="GO" id="GO:0003964">
    <property type="term" value="F:RNA-directed DNA polymerase activity"/>
    <property type="evidence" value="ECO:0007669"/>
    <property type="project" value="UniProtKB-KW"/>
</dbReference>
<dbReference type="AlphaFoldDB" id="A0A5B6VNC0"/>
<dbReference type="InterPro" id="IPR036397">
    <property type="entry name" value="RNaseH_sf"/>
</dbReference>
<dbReference type="SUPFAM" id="SSF53098">
    <property type="entry name" value="Ribonuclease H-like"/>
    <property type="match status" value="1"/>
</dbReference>
<accession>A0A5B6VNC0</accession>
<dbReference type="OrthoDB" id="1936587at2759"/>
<dbReference type="GO" id="GO:0003676">
    <property type="term" value="F:nucleic acid binding"/>
    <property type="evidence" value="ECO:0007669"/>
    <property type="project" value="InterPro"/>
</dbReference>
<proteinExistence type="predicted"/>